<accession>A0A917L6C5</accession>
<organism evidence="1 2">
    <name type="scientific">Neoroseomonas lacus</name>
    <dbReference type="NCBI Taxonomy" id="287609"/>
    <lineage>
        <taxon>Bacteria</taxon>
        <taxon>Pseudomonadati</taxon>
        <taxon>Pseudomonadota</taxon>
        <taxon>Alphaproteobacteria</taxon>
        <taxon>Acetobacterales</taxon>
        <taxon>Acetobacteraceae</taxon>
        <taxon>Neoroseomonas</taxon>
    </lineage>
</organism>
<evidence type="ECO:0000313" key="2">
    <source>
        <dbReference type="Proteomes" id="UP000661507"/>
    </source>
</evidence>
<evidence type="ECO:0000313" key="1">
    <source>
        <dbReference type="EMBL" id="GGJ44648.1"/>
    </source>
</evidence>
<protein>
    <submittedName>
        <fullName evidence="1">Uncharacterized protein</fullName>
    </submittedName>
</protein>
<dbReference type="Proteomes" id="UP000661507">
    <property type="component" value="Unassembled WGS sequence"/>
</dbReference>
<name>A0A917L6C5_9PROT</name>
<dbReference type="AlphaFoldDB" id="A0A917L6C5"/>
<proteinExistence type="predicted"/>
<sequence length="121" mass="13145">MVSAVVSYAAPHMRAMVDHRPATMPTIPGQGAFGAVHEIVRLLEADPTTDWRKVNLAAPRVHLIDMNEVTLRPVAAQRGVEGGIEIAVTGDGRTLDAIRRMVPAHAQELDRFPIGQPGPRR</sequence>
<keyword evidence="2" id="KW-1185">Reference proteome</keyword>
<comment type="caution">
    <text evidence="1">The sequence shown here is derived from an EMBL/GenBank/DDBJ whole genome shotgun (WGS) entry which is preliminary data.</text>
</comment>
<gene>
    <name evidence="1" type="ORF">GCM10011320_60120</name>
</gene>
<dbReference type="EMBL" id="BMKW01000034">
    <property type="protein sequence ID" value="GGJ44648.1"/>
    <property type="molecule type" value="Genomic_DNA"/>
</dbReference>
<reference evidence="1" key="2">
    <citation type="submission" date="2020-09" db="EMBL/GenBank/DDBJ databases">
        <authorList>
            <person name="Sun Q."/>
            <person name="Zhou Y."/>
        </authorList>
    </citation>
    <scope>NUCLEOTIDE SEQUENCE</scope>
    <source>
        <strain evidence="1">CGMCC 1.3617</strain>
    </source>
</reference>
<reference evidence="1" key="1">
    <citation type="journal article" date="2014" name="Int. J. Syst. Evol. Microbiol.">
        <title>Complete genome sequence of Corynebacterium casei LMG S-19264T (=DSM 44701T), isolated from a smear-ripened cheese.</title>
        <authorList>
            <consortium name="US DOE Joint Genome Institute (JGI-PGF)"/>
            <person name="Walter F."/>
            <person name="Albersmeier A."/>
            <person name="Kalinowski J."/>
            <person name="Ruckert C."/>
        </authorList>
    </citation>
    <scope>NUCLEOTIDE SEQUENCE</scope>
    <source>
        <strain evidence="1">CGMCC 1.3617</strain>
    </source>
</reference>
<dbReference type="RefSeq" id="WP_188973847.1">
    <property type="nucleotide sequence ID" value="NZ_BMKW01000034.1"/>
</dbReference>